<gene>
    <name evidence="4" type="ORF">LU635_03985</name>
</gene>
<dbReference type="RefSeq" id="WP_240096419.1">
    <property type="nucleotide sequence ID" value="NZ_JAJSON010000012.1"/>
</dbReference>
<feature type="region of interest" description="Disordered" evidence="2">
    <location>
        <begin position="166"/>
        <end position="185"/>
    </location>
</feature>
<comment type="caution">
    <text evidence="4">The sequence shown here is derived from an EMBL/GenBank/DDBJ whole genome shotgun (WGS) entry which is preliminary data.</text>
</comment>
<keyword evidence="1" id="KW-0175">Coiled coil</keyword>
<proteinExistence type="predicted"/>
<feature type="coiled-coil region" evidence="1">
    <location>
        <begin position="343"/>
        <end position="371"/>
    </location>
</feature>
<sequence>MNKKLIIIVLVLFVASNSLAQNDRKSLLINHRTPDNIQIRIEIDWWWGPVRTIQVYTKNIVIEWAGTKYGRGNKLQHNGKVYEFPMNCSDCIYDISGSVTIDTRSYNFQQRRLGNRRQERIDPDLNHNEIDQIEWENNASLDSPFVKASNISGAILRDIRAAVAAFNSSPESQTTSASNSTMGKRNWNGQAHVAHVAELERKAKNKSGDKSNGLSRDEFHKQHVQQNNAAYYERVKQKKSNDNASMKEFQQQQEQKTSNIIEEQEQKRREYYEELEQRRIAQIEKQRIENERMDRAATQAAQQIQGGNYVGAGMTLAQEAANQGSAGGAAVAAGAGIVAQIFHDAAKEKERKRQEEARRLERERIARERERKRQALLASQKREFNALVDEIRRGKKAIIRSRENFLNSDISYTKTYDKFAKNGEPIYLFFTETNKNYNSYKENVSFPNTMEITIEDKVELRFSPIIAIYPNSSGEYPYLKDLFAQLETEYFKKSTSHYKLYNWRGTLPEIQKLYSAVSEKALKSNFIPKIPSGELLVEFNKSQNSESDDAYWANEQPISPKTSGDDYWSSDTKDQESVSKQPQKPNYWSTSVEMKTDSLSIPRVDEKSDYWSEKKKQDSIPDNFN</sequence>
<evidence type="ECO:0000313" key="5">
    <source>
        <dbReference type="Proteomes" id="UP001139344"/>
    </source>
</evidence>
<accession>A0A9X2A6T1</accession>
<keyword evidence="5" id="KW-1185">Reference proteome</keyword>
<organism evidence="4 5">
    <name type="scientific">Christiangramia crocea</name>
    <dbReference type="NCBI Taxonomy" id="2904124"/>
    <lineage>
        <taxon>Bacteria</taxon>
        <taxon>Pseudomonadati</taxon>
        <taxon>Bacteroidota</taxon>
        <taxon>Flavobacteriia</taxon>
        <taxon>Flavobacteriales</taxon>
        <taxon>Flavobacteriaceae</taxon>
        <taxon>Christiangramia</taxon>
    </lineage>
</organism>
<feature type="compositionally biased region" description="Polar residues" evidence="2">
    <location>
        <begin position="578"/>
        <end position="599"/>
    </location>
</feature>
<feature type="compositionally biased region" description="Basic and acidic residues" evidence="2">
    <location>
        <begin position="603"/>
        <end position="619"/>
    </location>
</feature>
<protein>
    <submittedName>
        <fullName evidence="4">Uncharacterized protein</fullName>
    </submittedName>
</protein>
<feature type="compositionally biased region" description="Polar residues" evidence="2">
    <location>
        <begin position="242"/>
        <end position="261"/>
    </location>
</feature>
<feature type="region of interest" description="Disordered" evidence="2">
    <location>
        <begin position="547"/>
        <end position="625"/>
    </location>
</feature>
<keyword evidence="3" id="KW-0732">Signal</keyword>
<evidence type="ECO:0000256" key="2">
    <source>
        <dbReference type="SAM" id="MobiDB-lite"/>
    </source>
</evidence>
<feature type="region of interest" description="Disordered" evidence="2">
    <location>
        <begin position="237"/>
        <end position="262"/>
    </location>
</feature>
<reference evidence="4" key="1">
    <citation type="submission" date="2021-12" db="EMBL/GenBank/DDBJ databases">
        <title>Description of Gramella crocea sp. nov., a new bacterium isolated from activated sludge.</title>
        <authorList>
            <person name="Zhang X."/>
        </authorList>
    </citation>
    <scope>NUCLEOTIDE SEQUENCE</scope>
    <source>
        <strain evidence="4">YB25</strain>
    </source>
</reference>
<evidence type="ECO:0000256" key="3">
    <source>
        <dbReference type="SAM" id="SignalP"/>
    </source>
</evidence>
<dbReference type="Proteomes" id="UP001139344">
    <property type="component" value="Unassembled WGS sequence"/>
</dbReference>
<dbReference type="AlphaFoldDB" id="A0A9X2A6T1"/>
<evidence type="ECO:0000313" key="4">
    <source>
        <dbReference type="EMBL" id="MCG9970787.1"/>
    </source>
</evidence>
<dbReference type="EMBL" id="JAJSON010000012">
    <property type="protein sequence ID" value="MCG9970787.1"/>
    <property type="molecule type" value="Genomic_DNA"/>
</dbReference>
<feature type="signal peptide" evidence="3">
    <location>
        <begin position="1"/>
        <end position="20"/>
    </location>
</feature>
<name>A0A9X2A6T1_9FLAO</name>
<evidence type="ECO:0000256" key="1">
    <source>
        <dbReference type="SAM" id="Coils"/>
    </source>
</evidence>
<feature type="chain" id="PRO_5040972298" evidence="3">
    <location>
        <begin position="21"/>
        <end position="625"/>
    </location>
</feature>